<keyword evidence="5" id="KW-0732">Signal</keyword>
<accession>A0A502D5P5</accession>
<evidence type="ECO:0000313" key="8">
    <source>
        <dbReference type="Proteomes" id="UP000317722"/>
    </source>
</evidence>
<reference evidence="7 8" key="1">
    <citation type="journal article" date="2019" name="Environ. Microbiol.">
        <title>Species interactions and distinct microbial communities in high Arctic permafrost affected cryosols are associated with the CH4 and CO2 gas fluxes.</title>
        <authorList>
            <person name="Altshuler I."/>
            <person name="Hamel J."/>
            <person name="Turney S."/>
            <person name="Magnuson E."/>
            <person name="Levesque R."/>
            <person name="Greer C."/>
            <person name="Whyte L.G."/>
        </authorList>
    </citation>
    <scope>NUCLEOTIDE SEQUENCE [LARGE SCALE GENOMIC DNA]</scope>
    <source>
        <strain evidence="7 8">S9.3A</strain>
    </source>
</reference>
<dbReference type="AlphaFoldDB" id="A0A502D5P5"/>
<comment type="caution">
    <text evidence="7">The sequence shown here is derived from an EMBL/GenBank/DDBJ whole genome shotgun (WGS) entry which is preliminary data.</text>
</comment>
<feature type="chain" id="PRO_5021223611" description="Peptidase S53 domain-containing protein" evidence="5">
    <location>
        <begin position="26"/>
        <end position="517"/>
    </location>
</feature>
<dbReference type="EMBL" id="RCZM01000001">
    <property type="protein sequence ID" value="TPG19406.1"/>
    <property type="molecule type" value="Genomic_DNA"/>
</dbReference>
<keyword evidence="3" id="KW-0720">Serine protease</keyword>
<evidence type="ECO:0000256" key="2">
    <source>
        <dbReference type="ARBA" id="ARBA00022801"/>
    </source>
</evidence>
<protein>
    <recommendedName>
        <fullName evidence="6">Peptidase S53 domain-containing protein</fullName>
    </recommendedName>
</protein>
<sequence>MTLRIGLAVAAAGCLGLAAGAPALAGTTTPVSTGTSLSARAPESAFHAAGAAAGAADPASCTRPAPDGRVSTTIHCYTPDQIRAFYGLSPLTPATTDGAGQTIVLVDSYGSPTAANDVAFFAKTFNGPTPDFEAVFPLGKVDYTHATGNGSGTAGPTSADGWAGEANLDVQWAYAMAPKAHIVLVGTPVAETQGVQGMPNFMKAIDWAIAKYPAGTVFSMSFGTSEEAFGGASAAPQFAKFDQTFQRGLAKHDTFFASSGDDGSLGTGRAHHQGQTLDHPSVSYPNSSPYVTSVGGTQVQSGWTWAPTQDKPFNDDGSRNPLYWAWTQGGSSQAVWNESWASIGTGGGLSSVYPRPAYQSTVAGVVGTHRGVPDLAWNAAVNGGVLVYYSYFPEIEGPAAWGVFGGTSASSPQVAAVTAIANASRKAAGKPGIGNLNAAIYASSFPRASAFSDVTPHTYGTAPSGVLQDNRMWETGSDGFVTPGAVPGVPTTSGYDLTTGWGSPKAAGYVAGLTAAP</sequence>
<dbReference type="InterPro" id="IPR036852">
    <property type="entry name" value="Peptidase_S8/S53_dom_sf"/>
</dbReference>
<feature type="domain" description="Peptidase S53" evidence="6">
    <location>
        <begin position="76"/>
        <end position="516"/>
    </location>
</feature>
<keyword evidence="2" id="KW-0378">Hydrolase</keyword>
<feature type="signal peptide" evidence="5">
    <location>
        <begin position="1"/>
        <end position="25"/>
    </location>
</feature>
<evidence type="ECO:0000256" key="4">
    <source>
        <dbReference type="SAM" id="MobiDB-lite"/>
    </source>
</evidence>
<dbReference type="PANTHER" id="PTHR14218">
    <property type="entry name" value="PROTEASE S8 TRIPEPTIDYL PEPTIDASE I CLN2"/>
    <property type="match status" value="1"/>
</dbReference>
<dbReference type="InterPro" id="IPR030400">
    <property type="entry name" value="Sedolisin_dom"/>
</dbReference>
<keyword evidence="1" id="KW-0645">Protease</keyword>
<evidence type="ECO:0000256" key="5">
    <source>
        <dbReference type="SAM" id="SignalP"/>
    </source>
</evidence>
<proteinExistence type="predicted"/>
<evidence type="ECO:0000259" key="6">
    <source>
        <dbReference type="PROSITE" id="PS51695"/>
    </source>
</evidence>
<evidence type="ECO:0000256" key="3">
    <source>
        <dbReference type="ARBA" id="ARBA00022825"/>
    </source>
</evidence>
<evidence type="ECO:0000313" key="7">
    <source>
        <dbReference type="EMBL" id="TPG19406.1"/>
    </source>
</evidence>
<dbReference type="RefSeq" id="WP_140737053.1">
    <property type="nucleotide sequence ID" value="NZ_RCZM01000001.1"/>
</dbReference>
<keyword evidence="8" id="KW-1185">Reference proteome</keyword>
<dbReference type="OrthoDB" id="3480681at2"/>
<feature type="region of interest" description="Disordered" evidence="4">
    <location>
        <begin position="260"/>
        <end position="282"/>
    </location>
</feature>
<organism evidence="7 8">
    <name type="scientific">Pedococcus bigeumensis</name>
    <dbReference type="NCBI Taxonomy" id="433644"/>
    <lineage>
        <taxon>Bacteria</taxon>
        <taxon>Bacillati</taxon>
        <taxon>Actinomycetota</taxon>
        <taxon>Actinomycetes</taxon>
        <taxon>Micrococcales</taxon>
        <taxon>Intrasporangiaceae</taxon>
        <taxon>Pedococcus</taxon>
    </lineage>
</organism>
<gene>
    <name evidence="7" type="ORF">EAH86_02670</name>
</gene>
<dbReference type="Gene3D" id="3.40.50.200">
    <property type="entry name" value="Peptidase S8/S53 domain"/>
    <property type="match status" value="1"/>
</dbReference>
<dbReference type="SUPFAM" id="SSF52743">
    <property type="entry name" value="Subtilisin-like"/>
    <property type="match status" value="1"/>
</dbReference>
<dbReference type="GO" id="GO:0006508">
    <property type="term" value="P:proteolysis"/>
    <property type="evidence" value="ECO:0007669"/>
    <property type="project" value="UniProtKB-KW"/>
</dbReference>
<dbReference type="PANTHER" id="PTHR14218:SF15">
    <property type="entry name" value="TRIPEPTIDYL-PEPTIDASE 1"/>
    <property type="match status" value="1"/>
</dbReference>
<name>A0A502D5P5_9MICO</name>
<dbReference type="PROSITE" id="PS00138">
    <property type="entry name" value="SUBTILASE_SER"/>
    <property type="match status" value="1"/>
</dbReference>
<evidence type="ECO:0000256" key="1">
    <source>
        <dbReference type="ARBA" id="ARBA00022670"/>
    </source>
</evidence>
<dbReference type="CDD" id="cd04056">
    <property type="entry name" value="Peptidases_S53"/>
    <property type="match status" value="1"/>
</dbReference>
<dbReference type="InterPro" id="IPR050819">
    <property type="entry name" value="Tripeptidyl-peptidase_I"/>
</dbReference>
<dbReference type="InterPro" id="IPR023828">
    <property type="entry name" value="Peptidase_S8_Ser-AS"/>
</dbReference>
<dbReference type="Proteomes" id="UP000317722">
    <property type="component" value="Unassembled WGS sequence"/>
</dbReference>
<dbReference type="GO" id="GO:0008240">
    <property type="term" value="F:tripeptidyl-peptidase activity"/>
    <property type="evidence" value="ECO:0007669"/>
    <property type="project" value="TreeGrafter"/>
</dbReference>
<dbReference type="PROSITE" id="PS51695">
    <property type="entry name" value="SEDOLISIN"/>
    <property type="match status" value="1"/>
</dbReference>
<dbReference type="GO" id="GO:0004252">
    <property type="term" value="F:serine-type endopeptidase activity"/>
    <property type="evidence" value="ECO:0007669"/>
    <property type="project" value="InterPro"/>
</dbReference>